<feature type="compositionally biased region" description="Low complexity" evidence="1">
    <location>
        <begin position="57"/>
        <end position="69"/>
    </location>
</feature>
<evidence type="ECO:0000256" key="1">
    <source>
        <dbReference type="SAM" id="MobiDB-lite"/>
    </source>
</evidence>
<reference evidence="2 3" key="1">
    <citation type="submission" date="2018-04" db="EMBL/GenBank/DDBJ databases">
        <authorList>
            <person name="Zhang X."/>
            <person name="Yuan J."/>
            <person name="Li F."/>
            <person name="Xiang J."/>
        </authorList>
    </citation>
    <scope>NUCLEOTIDE SEQUENCE [LARGE SCALE GENOMIC DNA]</scope>
    <source>
        <tissue evidence="2">Muscle</tissue>
    </source>
</reference>
<gene>
    <name evidence="2" type="ORF">C7M84_002896</name>
</gene>
<evidence type="ECO:0000313" key="2">
    <source>
        <dbReference type="EMBL" id="ROT78391.1"/>
    </source>
</evidence>
<keyword evidence="3" id="KW-1185">Reference proteome</keyword>
<proteinExistence type="predicted"/>
<comment type="caution">
    <text evidence="2">The sequence shown here is derived from an EMBL/GenBank/DDBJ whole genome shotgun (WGS) entry which is preliminary data.</text>
</comment>
<sequence length="350" mass="37191">MFFCVITWRRRAIHRSFCLVPQQVECQTRVDECPGGALASLAPELEAAPPLLPPPLASSSPRPKSASPLLNGVRVQSDRFLFDDKDSLARADAFLPQGDASSRKGSYGLAAPDALPHADGRGLGADRMPRQEMSIYALPPEFSPQMGAKALGEFPPAGLALSRPDVAESYALPAGAALLQAPRPLCHPAKPAPQVIYHGQPHLQQQLEQQSQEHSLGARCQCGHEQQPLQTCLQLSSSYSSLNPARLAAHDACFDDSCHQTLDLPGGCSSLGPGRSCLKSPQRTCTLQRSHSAHEPYVCPPGGPPAQAKAEACSLCGNAGGGAPPPYHNPRNCVSNVCFMYGSSGFQTVF</sequence>
<name>A0A423TPJ9_PENVA</name>
<accession>A0A423TPJ9</accession>
<organism evidence="2 3">
    <name type="scientific">Penaeus vannamei</name>
    <name type="common">Whiteleg shrimp</name>
    <name type="synonym">Litopenaeus vannamei</name>
    <dbReference type="NCBI Taxonomy" id="6689"/>
    <lineage>
        <taxon>Eukaryota</taxon>
        <taxon>Metazoa</taxon>
        <taxon>Ecdysozoa</taxon>
        <taxon>Arthropoda</taxon>
        <taxon>Crustacea</taxon>
        <taxon>Multicrustacea</taxon>
        <taxon>Malacostraca</taxon>
        <taxon>Eumalacostraca</taxon>
        <taxon>Eucarida</taxon>
        <taxon>Decapoda</taxon>
        <taxon>Dendrobranchiata</taxon>
        <taxon>Penaeoidea</taxon>
        <taxon>Penaeidae</taxon>
        <taxon>Penaeus</taxon>
    </lineage>
</organism>
<feature type="region of interest" description="Disordered" evidence="1">
    <location>
        <begin position="50"/>
        <end position="69"/>
    </location>
</feature>
<feature type="region of interest" description="Disordered" evidence="1">
    <location>
        <begin position="99"/>
        <end position="126"/>
    </location>
</feature>
<dbReference type="EMBL" id="QCYY01001388">
    <property type="protein sequence ID" value="ROT78391.1"/>
    <property type="molecule type" value="Genomic_DNA"/>
</dbReference>
<dbReference type="AlphaFoldDB" id="A0A423TPJ9"/>
<reference evidence="2 3" key="2">
    <citation type="submission" date="2019-01" db="EMBL/GenBank/DDBJ databases">
        <title>The decoding of complex shrimp genome reveals the adaptation for benthos swimmer, frequently molting mechanism and breeding impact on genome.</title>
        <authorList>
            <person name="Sun Y."/>
            <person name="Gao Y."/>
            <person name="Yu Y."/>
        </authorList>
    </citation>
    <scope>NUCLEOTIDE SEQUENCE [LARGE SCALE GENOMIC DNA]</scope>
    <source>
        <tissue evidence="2">Muscle</tissue>
    </source>
</reference>
<protein>
    <submittedName>
        <fullName evidence="2">Uncharacterized protein</fullName>
    </submittedName>
</protein>
<dbReference type="Proteomes" id="UP000283509">
    <property type="component" value="Unassembled WGS sequence"/>
</dbReference>
<evidence type="ECO:0000313" key="3">
    <source>
        <dbReference type="Proteomes" id="UP000283509"/>
    </source>
</evidence>